<accession>A0A7M1XQ29</accession>
<evidence type="ECO:0000313" key="2">
    <source>
        <dbReference type="Proteomes" id="UP000593591"/>
    </source>
</evidence>
<organism evidence="1 2">
    <name type="scientific">Treponema rectale</name>
    <dbReference type="NCBI Taxonomy" id="744512"/>
    <lineage>
        <taxon>Bacteria</taxon>
        <taxon>Pseudomonadati</taxon>
        <taxon>Spirochaetota</taxon>
        <taxon>Spirochaetia</taxon>
        <taxon>Spirochaetales</taxon>
        <taxon>Treponemataceae</taxon>
        <taxon>Treponema</taxon>
    </lineage>
</organism>
<dbReference type="InterPro" id="IPR032585">
    <property type="entry name" value="DUF4912"/>
</dbReference>
<proteinExistence type="predicted"/>
<dbReference type="Pfam" id="PF16258">
    <property type="entry name" value="DUF4912"/>
    <property type="match status" value="1"/>
</dbReference>
<protein>
    <submittedName>
        <fullName evidence="1">DUF4912 domain-containing protein</fullName>
    </submittedName>
</protein>
<dbReference type="Proteomes" id="UP000593591">
    <property type="component" value="Chromosome"/>
</dbReference>
<dbReference type="KEGG" id="trc:DYE49_06795"/>
<reference evidence="1 2" key="1">
    <citation type="submission" date="2018-08" db="EMBL/GenBank/DDBJ databases">
        <title>The first complete genome of Treponema rectale (CHPAT), a commensal spirochete of the bovine rectum.</title>
        <authorList>
            <person name="Staton G.J."/>
            <person name="Clegg S.R."/>
            <person name="Carter S.D."/>
            <person name="Radford A.D."/>
            <person name="Darby A."/>
            <person name="Hall N."/>
            <person name="Birtles R.J."/>
            <person name="Evans N.J."/>
        </authorList>
    </citation>
    <scope>NUCLEOTIDE SEQUENCE [LARGE SCALE GENOMIC DNA]</scope>
    <source>
        <strain evidence="1 2">CHPA</strain>
    </source>
</reference>
<sequence>MEEVTLTRQNLETLSTADLIAMARTYGINVPSDLNRNFIIGELLEITEEAAQPEEATPVEDSDIRIATVLPKTYNDTTIHIFMRNPVWLFAYWDIKASDLKTMKEEFDFEELFIHVSFFENENDEKSSDSFDVKLNFDNNELYILIPANRHFVMATLAYRVSGEAPRTLAFTKKLEIPQEDEAVRNLQPGKKFPMSELTKISGMDDLLYKHYMTHRQSFSN</sequence>
<gene>
    <name evidence="1" type="ORF">DYE49_06795</name>
</gene>
<dbReference type="EMBL" id="CP031517">
    <property type="protein sequence ID" value="QOS41230.1"/>
    <property type="molecule type" value="Genomic_DNA"/>
</dbReference>
<evidence type="ECO:0000313" key="1">
    <source>
        <dbReference type="EMBL" id="QOS41230.1"/>
    </source>
</evidence>
<dbReference type="AlphaFoldDB" id="A0A7M1XQ29"/>
<name>A0A7M1XQ29_9SPIR</name>